<dbReference type="AlphaFoldDB" id="A0AAD8HRP7"/>
<dbReference type="Pfam" id="PF24068">
    <property type="entry name" value="TPD1_C"/>
    <property type="match status" value="1"/>
</dbReference>
<reference evidence="3" key="2">
    <citation type="submission" date="2023-05" db="EMBL/GenBank/DDBJ databases">
        <authorList>
            <person name="Schelkunov M.I."/>
        </authorList>
    </citation>
    <scope>NUCLEOTIDE SEQUENCE</scope>
    <source>
        <strain evidence="3">Hsosn_3</strain>
        <tissue evidence="3">Leaf</tissue>
    </source>
</reference>
<keyword evidence="4" id="KW-1185">Reference proteome</keyword>
<accession>A0AAD8HRP7</accession>
<dbReference type="Proteomes" id="UP001237642">
    <property type="component" value="Unassembled WGS sequence"/>
</dbReference>
<dbReference type="InterPro" id="IPR040361">
    <property type="entry name" value="TPD1"/>
</dbReference>
<dbReference type="GO" id="GO:0001709">
    <property type="term" value="P:cell fate determination"/>
    <property type="evidence" value="ECO:0007669"/>
    <property type="project" value="TreeGrafter"/>
</dbReference>
<evidence type="ECO:0000313" key="3">
    <source>
        <dbReference type="EMBL" id="KAK1370855.1"/>
    </source>
</evidence>
<organism evidence="3 4">
    <name type="scientific">Heracleum sosnowskyi</name>
    <dbReference type="NCBI Taxonomy" id="360622"/>
    <lineage>
        <taxon>Eukaryota</taxon>
        <taxon>Viridiplantae</taxon>
        <taxon>Streptophyta</taxon>
        <taxon>Embryophyta</taxon>
        <taxon>Tracheophyta</taxon>
        <taxon>Spermatophyta</taxon>
        <taxon>Magnoliopsida</taxon>
        <taxon>eudicotyledons</taxon>
        <taxon>Gunneridae</taxon>
        <taxon>Pentapetalae</taxon>
        <taxon>asterids</taxon>
        <taxon>campanulids</taxon>
        <taxon>Apiales</taxon>
        <taxon>Apiaceae</taxon>
        <taxon>Apioideae</taxon>
        <taxon>apioid superclade</taxon>
        <taxon>Tordylieae</taxon>
        <taxon>Tordyliinae</taxon>
        <taxon>Heracleum</taxon>
    </lineage>
</organism>
<evidence type="ECO:0000256" key="2">
    <source>
        <dbReference type="SAM" id="SignalP"/>
    </source>
</evidence>
<dbReference type="EMBL" id="JAUIZM010000008">
    <property type="protein sequence ID" value="KAK1370855.1"/>
    <property type="molecule type" value="Genomic_DNA"/>
</dbReference>
<keyword evidence="1 2" id="KW-0732">Signal</keyword>
<comment type="caution">
    <text evidence="3">The sequence shown here is derived from an EMBL/GenBank/DDBJ whole genome shotgun (WGS) entry which is preliminary data.</text>
</comment>
<name>A0AAD8HRP7_9APIA</name>
<reference evidence="3" key="1">
    <citation type="submission" date="2023-02" db="EMBL/GenBank/DDBJ databases">
        <title>Genome of toxic invasive species Heracleum sosnowskyi carries increased number of genes despite the absence of recent whole-genome duplications.</title>
        <authorList>
            <person name="Schelkunov M."/>
            <person name="Shtratnikova V."/>
            <person name="Makarenko M."/>
            <person name="Klepikova A."/>
            <person name="Omelchenko D."/>
            <person name="Novikova G."/>
            <person name="Obukhova E."/>
            <person name="Bogdanov V."/>
            <person name="Penin A."/>
            <person name="Logacheva M."/>
        </authorList>
    </citation>
    <scope>NUCLEOTIDE SEQUENCE</scope>
    <source>
        <strain evidence="3">Hsosn_3</strain>
        <tissue evidence="3">Leaf</tissue>
    </source>
</reference>
<protein>
    <submittedName>
        <fullName evidence="3">Uncharacterized protein</fullName>
    </submittedName>
</protein>
<sequence>MEVITKYITIVLFFSLFLSTLRACDDDKANPIITQKLTGVKIHNQPQWKVTLKAPCNCCQTNVQISCRGFKTVEPLNTNVFVQNDDVCSPNGSLCPGSSTTFTYAWNKPYNFTTLSFQVACS</sequence>
<evidence type="ECO:0000313" key="4">
    <source>
        <dbReference type="Proteomes" id="UP001237642"/>
    </source>
</evidence>
<feature type="chain" id="PRO_5041978920" evidence="2">
    <location>
        <begin position="24"/>
        <end position="122"/>
    </location>
</feature>
<dbReference type="PANTHER" id="PTHR33184:SF72">
    <property type="entry name" value="BETA-1,3-N-ACETYLGLUCOSAMINYLTRANSFERASE FAMILY PROTEIN"/>
    <property type="match status" value="1"/>
</dbReference>
<evidence type="ECO:0000256" key="1">
    <source>
        <dbReference type="ARBA" id="ARBA00022729"/>
    </source>
</evidence>
<feature type="signal peptide" evidence="2">
    <location>
        <begin position="1"/>
        <end position="23"/>
    </location>
</feature>
<proteinExistence type="predicted"/>
<gene>
    <name evidence="3" type="ORF">POM88_036947</name>
</gene>
<dbReference type="PANTHER" id="PTHR33184">
    <property type="entry name" value="PROTEIN TAPETUM DETERMINANT 1-LIKE-RELATED"/>
    <property type="match status" value="1"/>
</dbReference>